<organism evidence="1 2">
    <name type="scientific">Trichonephila inaurata madagascariensis</name>
    <dbReference type="NCBI Taxonomy" id="2747483"/>
    <lineage>
        <taxon>Eukaryota</taxon>
        <taxon>Metazoa</taxon>
        <taxon>Ecdysozoa</taxon>
        <taxon>Arthropoda</taxon>
        <taxon>Chelicerata</taxon>
        <taxon>Arachnida</taxon>
        <taxon>Araneae</taxon>
        <taxon>Araneomorphae</taxon>
        <taxon>Entelegynae</taxon>
        <taxon>Araneoidea</taxon>
        <taxon>Nephilidae</taxon>
        <taxon>Trichonephila</taxon>
        <taxon>Trichonephila inaurata</taxon>
    </lineage>
</organism>
<evidence type="ECO:0000313" key="1">
    <source>
        <dbReference type="EMBL" id="GFY76258.1"/>
    </source>
</evidence>
<dbReference type="AlphaFoldDB" id="A0A8X6YSP2"/>
<reference evidence="1" key="1">
    <citation type="submission" date="2020-08" db="EMBL/GenBank/DDBJ databases">
        <title>Multicomponent nature underlies the extraordinary mechanical properties of spider dragline silk.</title>
        <authorList>
            <person name="Kono N."/>
            <person name="Nakamura H."/>
            <person name="Mori M."/>
            <person name="Yoshida Y."/>
            <person name="Ohtoshi R."/>
            <person name="Malay A.D."/>
            <person name="Moran D.A.P."/>
            <person name="Tomita M."/>
            <person name="Numata K."/>
            <person name="Arakawa K."/>
        </authorList>
    </citation>
    <scope>NUCLEOTIDE SEQUENCE</scope>
</reference>
<evidence type="ECO:0000313" key="2">
    <source>
        <dbReference type="Proteomes" id="UP000886998"/>
    </source>
</evidence>
<dbReference type="EMBL" id="BMAV01021828">
    <property type="protein sequence ID" value="GFY76258.1"/>
    <property type="molecule type" value="Genomic_DNA"/>
</dbReference>
<sequence length="116" mass="13731">MSLFLTEALSQQKGILDELSLEEKQTFFLGKKELMDFRSIRTHEFRGVEGERNIVRPSGNLPSQYKRQCMKSRCSYIKHFGKRVFLQKQLLDEKMKHGKYTKSVTDIRKNRMNQKG</sequence>
<gene>
    <name evidence="1" type="ORF">TNIN_420951</name>
</gene>
<name>A0A8X6YSP2_9ARAC</name>
<protein>
    <submittedName>
        <fullName evidence="1">Uncharacterized protein</fullName>
    </submittedName>
</protein>
<proteinExistence type="predicted"/>
<comment type="caution">
    <text evidence="1">The sequence shown here is derived from an EMBL/GenBank/DDBJ whole genome shotgun (WGS) entry which is preliminary data.</text>
</comment>
<dbReference type="Proteomes" id="UP000886998">
    <property type="component" value="Unassembled WGS sequence"/>
</dbReference>
<accession>A0A8X6YSP2</accession>
<keyword evidence="2" id="KW-1185">Reference proteome</keyword>